<keyword evidence="5 10" id="KW-0443">Lipid metabolism</keyword>
<dbReference type="GO" id="GO:0006633">
    <property type="term" value="P:fatty acid biosynthetic process"/>
    <property type="evidence" value="ECO:0007669"/>
    <property type="project" value="UniProtKB-UniRule"/>
</dbReference>
<dbReference type="Proteomes" id="UP000072660">
    <property type="component" value="Unassembled WGS sequence"/>
</dbReference>
<evidence type="ECO:0000256" key="7">
    <source>
        <dbReference type="ARBA" id="ARBA00023264"/>
    </source>
</evidence>
<evidence type="ECO:0000256" key="1">
    <source>
        <dbReference type="ARBA" id="ARBA00001232"/>
    </source>
</evidence>
<evidence type="ECO:0000256" key="8">
    <source>
        <dbReference type="ARBA" id="ARBA00024069"/>
    </source>
</evidence>
<keyword evidence="12" id="KW-1185">Reference proteome</keyword>
<dbReference type="SUPFAM" id="SSF53659">
    <property type="entry name" value="Isocitrate/Isopropylmalate dehydrogenase-like"/>
    <property type="match status" value="1"/>
</dbReference>
<keyword evidence="11" id="KW-0012">Acyltransferase</keyword>
<reference evidence="11 12" key="1">
    <citation type="submission" date="2016-02" db="EMBL/GenBank/DDBJ databases">
        <authorList>
            <person name="Wen L."/>
            <person name="He K."/>
            <person name="Yang H."/>
        </authorList>
    </citation>
    <scope>NUCLEOTIDE SEQUENCE [LARGE SCALE GENOMIC DNA]</scope>
    <source>
        <strain evidence="11 12">CV58</strain>
    </source>
</reference>
<dbReference type="GO" id="GO:0005737">
    <property type="term" value="C:cytoplasm"/>
    <property type="evidence" value="ECO:0007669"/>
    <property type="project" value="UniProtKB-SubCell"/>
</dbReference>
<keyword evidence="6 10" id="KW-0594">Phospholipid biosynthesis</keyword>
<comment type="subcellular location">
    <subcellularLocation>
        <location evidence="10">Cytoplasm</location>
    </subcellularLocation>
    <text evidence="10">Associated with the membrane possibly through PlsY.</text>
</comment>
<dbReference type="PIRSF" id="PIRSF002465">
    <property type="entry name" value="Phsphlp_syn_PlsX"/>
    <property type="match status" value="1"/>
</dbReference>
<dbReference type="EC" id="2.3.1.274" evidence="8 10"/>
<dbReference type="UniPathway" id="UPA00085"/>
<comment type="function">
    <text evidence="10">Catalyzes the reversible formation of acyl-phosphate (acyl-PO(4)) from acyl-[acyl-carrier-protein] (acyl-ACP). This enzyme utilizes acyl-ACP as fatty acyl donor, but not acyl-CoA.</text>
</comment>
<organism evidence="11 12">
    <name type="scientific">Ventosimonas gracilis</name>
    <dbReference type="NCBI Taxonomy" id="1680762"/>
    <lineage>
        <taxon>Bacteria</taxon>
        <taxon>Pseudomonadati</taxon>
        <taxon>Pseudomonadota</taxon>
        <taxon>Gammaproteobacteria</taxon>
        <taxon>Pseudomonadales</taxon>
        <taxon>Ventosimonadaceae</taxon>
        <taxon>Ventosimonas</taxon>
    </lineage>
</organism>
<dbReference type="AlphaFoldDB" id="A0A139SPA1"/>
<dbReference type="NCBIfam" id="TIGR00182">
    <property type="entry name" value="plsX"/>
    <property type="match status" value="1"/>
</dbReference>
<evidence type="ECO:0000256" key="4">
    <source>
        <dbReference type="ARBA" id="ARBA00022679"/>
    </source>
</evidence>
<evidence type="ECO:0000256" key="3">
    <source>
        <dbReference type="ARBA" id="ARBA00022516"/>
    </source>
</evidence>
<evidence type="ECO:0000256" key="5">
    <source>
        <dbReference type="ARBA" id="ARBA00023098"/>
    </source>
</evidence>
<dbReference type="GO" id="GO:0008654">
    <property type="term" value="P:phospholipid biosynthetic process"/>
    <property type="evidence" value="ECO:0007669"/>
    <property type="project" value="UniProtKB-KW"/>
</dbReference>
<comment type="catalytic activity">
    <reaction evidence="1 10">
        <text>a fatty acyl-[ACP] + phosphate = an acyl phosphate + holo-[ACP]</text>
        <dbReference type="Rhea" id="RHEA:42292"/>
        <dbReference type="Rhea" id="RHEA-COMP:9685"/>
        <dbReference type="Rhea" id="RHEA-COMP:14125"/>
        <dbReference type="ChEBI" id="CHEBI:43474"/>
        <dbReference type="ChEBI" id="CHEBI:59918"/>
        <dbReference type="ChEBI" id="CHEBI:64479"/>
        <dbReference type="ChEBI" id="CHEBI:138651"/>
        <dbReference type="EC" id="2.3.1.274"/>
    </reaction>
</comment>
<dbReference type="Pfam" id="PF02504">
    <property type="entry name" value="FA_synthesis"/>
    <property type="match status" value="1"/>
</dbReference>
<comment type="pathway">
    <text evidence="10">Lipid metabolism; phospholipid metabolism.</text>
</comment>
<dbReference type="HAMAP" id="MF_00019">
    <property type="entry name" value="PlsX"/>
    <property type="match status" value="1"/>
</dbReference>
<protein>
    <recommendedName>
        <fullName evidence="8 10">Phosphate acyltransferase</fullName>
        <ecNumber evidence="8 10">2.3.1.274</ecNumber>
    </recommendedName>
    <alternativeName>
        <fullName evidence="10">Acyl-ACP phosphotransacylase</fullName>
    </alternativeName>
    <alternativeName>
        <fullName evidence="10">Acyl-[acyl-carrier-protein]--phosphate acyltransferase</fullName>
    </alternativeName>
    <alternativeName>
        <fullName evidence="10">Phosphate-acyl-ACP acyltransferase</fullName>
    </alternativeName>
</protein>
<dbReference type="PANTHER" id="PTHR30100:SF1">
    <property type="entry name" value="PHOSPHATE ACYLTRANSFERASE"/>
    <property type="match status" value="1"/>
</dbReference>
<dbReference type="EMBL" id="LSZO01000184">
    <property type="protein sequence ID" value="KXU36334.1"/>
    <property type="molecule type" value="Genomic_DNA"/>
</dbReference>
<name>A0A139SPA1_9GAMM</name>
<gene>
    <name evidence="10" type="primary">plsX</name>
    <name evidence="11" type="ORF">AXE65_05375</name>
</gene>
<accession>A0A139SPA1</accession>
<dbReference type="PANTHER" id="PTHR30100">
    <property type="entry name" value="FATTY ACID/PHOSPHOLIPID SYNTHESIS PROTEIN PLSX"/>
    <property type="match status" value="1"/>
</dbReference>
<dbReference type="GO" id="GO:0043811">
    <property type="term" value="F:phosphate:acyl-[acyl carrier protein] acyltransferase activity"/>
    <property type="evidence" value="ECO:0007669"/>
    <property type="project" value="UniProtKB-UniRule"/>
</dbReference>
<keyword evidence="4 10" id="KW-0808">Transferase</keyword>
<evidence type="ECO:0000313" key="11">
    <source>
        <dbReference type="EMBL" id="KXU36334.1"/>
    </source>
</evidence>
<dbReference type="Gene3D" id="3.40.718.10">
    <property type="entry name" value="Isopropylmalate Dehydrogenase"/>
    <property type="match status" value="1"/>
</dbReference>
<proteinExistence type="inferred from homology"/>
<keyword evidence="2 10" id="KW-0963">Cytoplasm</keyword>
<comment type="similarity">
    <text evidence="10">Belongs to the PlsX family.</text>
</comment>
<comment type="subunit">
    <text evidence="9 10">Homodimer. Probably interacts with PlsY.</text>
</comment>
<keyword evidence="7 10" id="KW-1208">Phospholipid metabolism</keyword>
<dbReference type="InterPro" id="IPR012281">
    <property type="entry name" value="Phospholipid_synth_PlsX-like"/>
</dbReference>
<keyword evidence="3 10" id="KW-0444">Lipid biosynthesis</keyword>
<evidence type="ECO:0000256" key="10">
    <source>
        <dbReference type="HAMAP-Rule" id="MF_00019"/>
    </source>
</evidence>
<evidence type="ECO:0000256" key="9">
    <source>
        <dbReference type="ARBA" id="ARBA00046608"/>
    </source>
</evidence>
<sequence length="334" mass="35465">MGGDFGPSCTVPASLLALDEHPALELLLVGQAPSIEACLPSNLDKARRNRLQVIPANEVISMDEAPAAALRGKPDSSMRRALQCVRDGNAHACVSAGNSGALLALSRHLLKTLPGIARPPMVRAIPTAQGACLLLDLGANLDCPAAQLCQFALLGALAAEARGAVQPKVALLNVGSEAIKGNQQVKQADALLREAKKQGKLHYIGYIEGHDLFAGKADVAVCDGFVGNLLLKSSEGLAQMLNLRLRREFARTGFSRLIGALALPLLRRLKKELNPAQHNGASFLGLRQVVVKSHGGADTEGFKNAILHAQQELACNLVQHLQSRLARLYPDRPI</sequence>
<comment type="caution">
    <text evidence="11">The sequence shown here is derived from an EMBL/GenBank/DDBJ whole genome shotgun (WGS) entry which is preliminary data.</text>
</comment>
<evidence type="ECO:0000256" key="2">
    <source>
        <dbReference type="ARBA" id="ARBA00022490"/>
    </source>
</evidence>
<evidence type="ECO:0000313" key="12">
    <source>
        <dbReference type="Proteomes" id="UP000072660"/>
    </source>
</evidence>
<dbReference type="InterPro" id="IPR003664">
    <property type="entry name" value="FA_synthesis"/>
</dbReference>
<evidence type="ECO:0000256" key="6">
    <source>
        <dbReference type="ARBA" id="ARBA00023209"/>
    </source>
</evidence>